<dbReference type="PANTHER" id="PTHR22744">
    <property type="entry name" value="HELIX LOOP HELIX PROTEIN 21-RELATED"/>
    <property type="match status" value="1"/>
</dbReference>
<dbReference type="SUPFAM" id="SSF54695">
    <property type="entry name" value="POZ domain"/>
    <property type="match status" value="1"/>
</dbReference>
<evidence type="ECO:0000313" key="3">
    <source>
        <dbReference type="EMBL" id="KAF1764155.1"/>
    </source>
</evidence>
<feature type="region of interest" description="Disordered" evidence="1">
    <location>
        <begin position="170"/>
        <end position="190"/>
    </location>
</feature>
<dbReference type="InterPro" id="IPR000210">
    <property type="entry name" value="BTB/POZ_dom"/>
</dbReference>
<dbReference type="Pfam" id="PF00651">
    <property type="entry name" value="BTB"/>
    <property type="match status" value="1"/>
</dbReference>
<comment type="caution">
    <text evidence="3">The sequence shown here is derived from an EMBL/GenBank/DDBJ whole genome shotgun (WGS) entry which is preliminary data.</text>
</comment>
<dbReference type="RefSeq" id="XP_053588662.1">
    <property type="nucleotide sequence ID" value="XM_053724468.1"/>
</dbReference>
<accession>A0A6A5HAE0</accession>
<dbReference type="CDD" id="cd01165">
    <property type="entry name" value="BTB_POZ"/>
    <property type="match status" value="1"/>
</dbReference>
<dbReference type="Gene3D" id="3.30.710.10">
    <property type="entry name" value="Potassium Channel Kv1.1, Chain A"/>
    <property type="match status" value="1"/>
</dbReference>
<dbReference type="PANTHER" id="PTHR22744:SF14">
    <property type="entry name" value="BTB DOMAIN-CONTAINING PROTEIN-RELATED"/>
    <property type="match status" value="1"/>
</dbReference>
<dbReference type="CTD" id="9801212"/>
<dbReference type="GeneID" id="9801212"/>
<dbReference type="Proteomes" id="UP000483820">
    <property type="component" value="Chromosome II"/>
</dbReference>
<name>A0A6A5HAE0_CAERE</name>
<dbReference type="EMBL" id="WUAV01000002">
    <property type="protein sequence ID" value="KAF1764155.1"/>
    <property type="molecule type" value="Genomic_DNA"/>
</dbReference>
<dbReference type="SMART" id="SM00225">
    <property type="entry name" value="BTB"/>
    <property type="match status" value="1"/>
</dbReference>
<evidence type="ECO:0000313" key="4">
    <source>
        <dbReference type="Proteomes" id="UP000483820"/>
    </source>
</evidence>
<dbReference type="InterPro" id="IPR011333">
    <property type="entry name" value="SKP1/BTB/POZ_sf"/>
</dbReference>
<gene>
    <name evidence="3" type="ORF">GCK72_004102</name>
</gene>
<evidence type="ECO:0000259" key="2">
    <source>
        <dbReference type="PROSITE" id="PS50097"/>
    </source>
</evidence>
<protein>
    <recommendedName>
        <fullName evidence="2">BTB domain-containing protein</fullName>
    </recommendedName>
</protein>
<organism evidence="3 4">
    <name type="scientific">Caenorhabditis remanei</name>
    <name type="common">Caenorhabditis vulgaris</name>
    <dbReference type="NCBI Taxonomy" id="31234"/>
    <lineage>
        <taxon>Eukaryota</taxon>
        <taxon>Metazoa</taxon>
        <taxon>Ecdysozoa</taxon>
        <taxon>Nematoda</taxon>
        <taxon>Chromadorea</taxon>
        <taxon>Rhabditida</taxon>
        <taxon>Rhabditina</taxon>
        <taxon>Rhabditomorpha</taxon>
        <taxon>Rhabditoidea</taxon>
        <taxon>Rhabditidae</taxon>
        <taxon>Peloderinae</taxon>
        <taxon>Caenorhabditis</taxon>
    </lineage>
</organism>
<sequence length="312" mass="36296">MASGAIEYKSGTLQVSNYTNLLETKTNSGITCIWSGKFMRVNSYQIDFKWKFDWNELKKQGVDELTGHITVSLTNDRFTAKTINVKITEDNQEITKEVWGIYYSYNVYYEYSLTPHYALISEKPGYDKMFAPSDQNDTILVVDKKKLHVNKSFLSYHSEYFRKLFSSDYKQGDAKPPKRQRKQVPDNKEVQTQEFPIKDVSFKDFALLLSTFYPNPVFPTDATVEKLLELARRFVISSVINIIEYHLLNNSRINSEKTLWMADEYVMPKLLEKCIRGLNTVEKAKKLDQSPEYEKLSDSAKAKALDRLIKLF</sequence>
<feature type="domain" description="BTB" evidence="2">
    <location>
        <begin position="136"/>
        <end position="221"/>
    </location>
</feature>
<evidence type="ECO:0000256" key="1">
    <source>
        <dbReference type="SAM" id="MobiDB-lite"/>
    </source>
</evidence>
<dbReference type="PROSITE" id="PS50097">
    <property type="entry name" value="BTB"/>
    <property type="match status" value="1"/>
</dbReference>
<proteinExistence type="predicted"/>
<dbReference type="AlphaFoldDB" id="A0A6A5HAE0"/>
<dbReference type="KEGG" id="crq:GCK72_004102"/>
<reference evidence="3 4" key="1">
    <citation type="submission" date="2019-12" db="EMBL/GenBank/DDBJ databases">
        <title>Chromosome-level assembly of the Caenorhabditis remanei genome.</title>
        <authorList>
            <person name="Teterina A.A."/>
            <person name="Willis J.H."/>
            <person name="Phillips P.C."/>
        </authorList>
    </citation>
    <scope>NUCLEOTIDE SEQUENCE [LARGE SCALE GENOMIC DNA]</scope>
    <source>
        <strain evidence="3 4">PX506</strain>
        <tissue evidence="3">Whole organism</tissue>
    </source>
</reference>